<dbReference type="Pfam" id="PF02384">
    <property type="entry name" value="N6_Mtase"/>
    <property type="match status" value="1"/>
</dbReference>
<dbReference type="AlphaFoldDB" id="A0AAN4RKJ0"/>
<proteinExistence type="inferred from homology"/>
<feature type="domain" description="DNA methylase adenine-specific" evidence="8">
    <location>
        <begin position="180"/>
        <end position="507"/>
    </location>
</feature>
<keyword evidence="4" id="KW-0808">Transferase</keyword>
<comment type="caution">
    <text evidence="11">The sequence shown here is derived from an EMBL/GenBank/DDBJ whole genome shotgun (WGS) entry which is preliminary data.</text>
</comment>
<evidence type="ECO:0000313" key="13">
    <source>
        <dbReference type="Proteomes" id="UP000886607"/>
    </source>
</evidence>
<dbReference type="EC" id="2.1.1.72" evidence="2"/>
<dbReference type="GO" id="GO:0003677">
    <property type="term" value="F:DNA binding"/>
    <property type="evidence" value="ECO:0007669"/>
    <property type="project" value="InterPro"/>
</dbReference>
<keyword evidence="5" id="KW-0949">S-adenosyl-L-methionine</keyword>
<evidence type="ECO:0000259" key="8">
    <source>
        <dbReference type="Pfam" id="PF02384"/>
    </source>
</evidence>
<evidence type="ECO:0000256" key="1">
    <source>
        <dbReference type="ARBA" id="ARBA00006594"/>
    </source>
</evidence>
<evidence type="ECO:0000256" key="6">
    <source>
        <dbReference type="ARBA" id="ARBA00022747"/>
    </source>
</evidence>
<dbReference type="InterPro" id="IPR004546">
    <property type="entry name" value="Restrct_endonuc_T1M"/>
</dbReference>
<dbReference type="Proteomes" id="UP000886597">
    <property type="component" value="Unassembled WGS sequence"/>
</dbReference>
<dbReference type="GO" id="GO:0032259">
    <property type="term" value="P:methylation"/>
    <property type="evidence" value="ECO:0007669"/>
    <property type="project" value="UniProtKB-KW"/>
</dbReference>
<accession>A0AAN4RKJ0</accession>
<dbReference type="EMBL" id="BKBQ01000017">
    <property type="protein sequence ID" value="GEQ54452.1"/>
    <property type="molecule type" value="Genomic_DNA"/>
</dbReference>
<reference evidence="11" key="2">
    <citation type="journal article" date="2020" name="Int. Dairy J.">
        <title>Lactic acid bacterial diversity in Brie cheese focusing on salt concentration and pH of isolation medium and characterisation of halophilic and alkaliphilic lactic acid bacterial isolates.</title>
        <authorList>
            <person name="Unno R."/>
            <person name="Matsutani M."/>
            <person name="Suzuki T."/>
            <person name="Kodama K."/>
            <person name="Matsushita H."/>
            <person name="Yamasato K."/>
            <person name="Koizumi Y."/>
            <person name="Ishikawa M."/>
        </authorList>
    </citation>
    <scope>NUCLEOTIDE SEQUENCE</scope>
    <source>
        <strain evidence="11">7C1</strain>
        <strain evidence="10">8C4</strain>
    </source>
</reference>
<keyword evidence="6" id="KW-0680">Restriction system</keyword>
<evidence type="ECO:0000259" key="9">
    <source>
        <dbReference type="Pfam" id="PF12161"/>
    </source>
</evidence>
<gene>
    <name evidence="11" type="primary">hsdM_3</name>
    <name evidence="10" type="synonym">hsdM_2</name>
    <name evidence="10" type="ORF">TK11N_12380</name>
    <name evidence="11" type="ORF">TK2N_12960</name>
</gene>
<dbReference type="EMBL" id="BKBO01000017">
    <property type="protein sequence ID" value="GEQ49386.1"/>
    <property type="molecule type" value="Genomic_DNA"/>
</dbReference>
<comment type="catalytic activity">
    <reaction evidence="7">
        <text>a 2'-deoxyadenosine in DNA + S-adenosyl-L-methionine = an N(6)-methyl-2'-deoxyadenosine in DNA + S-adenosyl-L-homocysteine + H(+)</text>
        <dbReference type="Rhea" id="RHEA:15197"/>
        <dbReference type="Rhea" id="RHEA-COMP:12418"/>
        <dbReference type="Rhea" id="RHEA-COMP:12419"/>
        <dbReference type="ChEBI" id="CHEBI:15378"/>
        <dbReference type="ChEBI" id="CHEBI:57856"/>
        <dbReference type="ChEBI" id="CHEBI:59789"/>
        <dbReference type="ChEBI" id="CHEBI:90615"/>
        <dbReference type="ChEBI" id="CHEBI:90616"/>
        <dbReference type="EC" id="2.1.1.72"/>
    </reaction>
</comment>
<dbReference type="GO" id="GO:0009007">
    <property type="term" value="F:site-specific DNA-methyltransferase (adenine-specific) activity"/>
    <property type="evidence" value="ECO:0007669"/>
    <property type="project" value="UniProtKB-EC"/>
</dbReference>
<evidence type="ECO:0000256" key="5">
    <source>
        <dbReference type="ARBA" id="ARBA00022691"/>
    </source>
</evidence>
<keyword evidence="3" id="KW-0489">Methyltransferase</keyword>
<dbReference type="NCBIfam" id="TIGR00497">
    <property type="entry name" value="hsdM"/>
    <property type="match status" value="1"/>
</dbReference>
<dbReference type="InterPro" id="IPR022749">
    <property type="entry name" value="D12N6_MeTrfase_N"/>
</dbReference>
<evidence type="ECO:0000313" key="10">
    <source>
        <dbReference type="EMBL" id="GEQ49386.1"/>
    </source>
</evidence>
<dbReference type="PANTHER" id="PTHR42933:SF1">
    <property type="entry name" value="SITE-SPECIFIC DNA-METHYLTRANSFERASE (ADENINE-SPECIFIC)"/>
    <property type="match status" value="1"/>
</dbReference>
<organism evidence="11 12">
    <name type="scientific">Tetragenococcus koreensis</name>
    <dbReference type="NCBI Taxonomy" id="290335"/>
    <lineage>
        <taxon>Bacteria</taxon>
        <taxon>Bacillati</taxon>
        <taxon>Bacillota</taxon>
        <taxon>Bacilli</taxon>
        <taxon>Lactobacillales</taxon>
        <taxon>Enterococcaceae</taxon>
        <taxon>Tetragenococcus</taxon>
    </lineage>
</organism>
<dbReference type="SUPFAM" id="SSF53335">
    <property type="entry name" value="S-adenosyl-L-methionine-dependent methyltransferases"/>
    <property type="match status" value="1"/>
</dbReference>
<reference evidence="11" key="1">
    <citation type="submission" date="2019-08" db="EMBL/GenBank/DDBJ databases">
        <authorList>
            <person name="Ishikawa M."/>
            <person name="Suzuki T."/>
            <person name="Matsutani M."/>
        </authorList>
    </citation>
    <scope>NUCLEOTIDE SEQUENCE</scope>
    <source>
        <strain evidence="11">7C1</strain>
        <strain evidence="10">8C4</strain>
    </source>
</reference>
<dbReference type="Pfam" id="PF12161">
    <property type="entry name" value="HsdM_N"/>
    <property type="match status" value="1"/>
</dbReference>
<dbReference type="Gene3D" id="3.40.50.150">
    <property type="entry name" value="Vaccinia Virus protein VP39"/>
    <property type="match status" value="1"/>
</dbReference>
<evidence type="ECO:0000313" key="11">
    <source>
        <dbReference type="EMBL" id="GEQ54452.1"/>
    </source>
</evidence>
<dbReference type="GO" id="GO:0009307">
    <property type="term" value="P:DNA restriction-modification system"/>
    <property type="evidence" value="ECO:0007669"/>
    <property type="project" value="UniProtKB-KW"/>
</dbReference>
<dbReference type="PANTHER" id="PTHR42933">
    <property type="entry name" value="SLR6095 PROTEIN"/>
    <property type="match status" value="1"/>
</dbReference>
<evidence type="ECO:0000256" key="3">
    <source>
        <dbReference type="ARBA" id="ARBA00022603"/>
    </source>
</evidence>
<keyword evidence="13" id="KW-1185">Reference proteome</keyword>
<dbReference type="Proteomes" id="UP000886607">
    <property type="component" value="Unassembled WGS sequence"/>
</dbReference>
<evidence type="ECO:0000256" key="4">
    <source>
        <dbReference type="ARBA" id="ARBA00022679"/>
    </source>
</evidence>
<dbReference type="RefSeq" id="WP_202583960.1">
    <property type="nucleotide sequence ID" value="NZ_BJYN01000001.1"/>
</dbReference>
<dbReference type="InterPro" id="IPR003356">
    <property type="entry name" value="DNA_methylase_A-5"/>
</dbReference>
<dbReference type="GeneID" id="69984362"/>
<evidence type="ECO:0000313" key="12">
    <source>
        <dbReference type="Proteomes" id="UP000886597"/>
    </source>
</evidence>
<dbReference type="PRINTS" id="PR00507">
    <property type="entry name" value="N12N6MTFRASE"/>
</dbReference>
<feature type="domain" description="N6 adenine-specific DNA methyltransferase N-terminal" evidence="9">
    <location>
        <begin position="19"/>
        <end position="163"/>
    </location>
</feature>
<dbReference type="Gene3D" id="1.20.1260.30">
    <property type="match status" value="1"/>
</dbReference>
<sequence length="545" mass="61117">MEIGFEQIWLQIESNKIESMTVSEYKNYVLGFLFYRYLSVNQERYLIENNVLDIAKNECVNEVYLREAIGHDLGDYLDDISSSLGYAIEPEDTWESLIRKIDNSTLQASDYQTIFDHFEKNSQLNIEAASYFSGIFDDVNISDPRLGTNTTCRARSLTKIVRTIDELSFENSNGQVMVHSLFENLIEQFANSAGKSGGEFYTSHSVSTLLGKLVTDGVPVRDNTFMGYDMSSGSGSTLLALKKEVPDEDRSGAVKLYGTEKELTTYNLSRMNLLIGGMSYKNTRLNNADTLGADWPDGSDELENNQPRVFDAVVSDIQFSANWYASSSLMKDPRFSEYGKLAPKGTADYAFVLHGLYHLDKEGTMAVVLPQGVLFRGGVPGQSGAQAESFIRKNLIEHPSGNRIHAVIGLPENIMFAAKGKKSVAVTIVVFKKKSSSNDILFIDAKDDFEKGKNRNYLTGEILDKIIQTYSNRINVDKYAHLASIEEIRENEYNLNISRYVDNFKEEAPIDLDEVEWLLEEDDAAIAKAKTEINQALVLLGIKKL</sequence>
<evidence type="ECO:0000256" key="7">
    <source>
        <dbReference type="ARBA" id="ARBA00047942"/>
    </source>
</evidence>
<dbReference type="InterPro" id="IPR038333">
    <property type="entry name" value="T1MK-like_N_sf"/>
</dbReference>
<protein>
    <recommendedName>
        <fullName evidence="2">site-specific DNA-methyltransferase (adenine-specific)</fullName>
        <ecNumber evidence="2">2.1.1.72</ecNumber>
    </recommendedName>
</protein>
<dbReference type="InterPro" id="IPR029063">
    <property type="entry name" value="SAM-dependent_MTases_sf"/>
</dbReference>
<comment type="similarity">
    <text evidence="1">Belongs to the N(4)/N(6)-methyltransferase family.</text>
</comment>
<name>A0AAN4RKJ0_9ENTE</name>
<dbReference type="InterPro" id="IPR051537">
    <property type="entry name" value="DNA_Adenine_Mtase"/>
</dbReference>
<dbReference type="GO" id="GO:0008170">
    <property type="term" value="F:N-methyltransferase activity"/>
    <property type="evidence" value="ECO:0007669"/>
    <property type="project" value="InterPro"/>
</dbReference>
<evidence type="ECO:0000256" key="2">
    <source>
        <dbReference type="ARBA" id="ARBA00011900"/>
    </source>
</evidence>